<evidence type="ECO:0000256" key="1">
    <source>
        <dbReference type="ARBA" id="ARBA00008460"/>
    </source>
</evidence>
<dbReference type="EMBL" id="JACHHY010000022">
    <property type="protein sequence ID" value="MBB5019966.1"/>
    <property type="molecule type" value="Genomic_DNA"/>
</dbReference>
<dbReference type="Proteomes" id="UP000575898">
    <property type="component" value="Unassembled WGS sequence"/>
</dbReference>
<evidence type="ECO:0000256" key="2">
    <source>
        <dbReference type="HAMAP-Rule" id="MF_00659"/>
    </source>
</evidence>
<name>A0A840MUB8_9PROT</name>
<protein>
    <recommendedName>
        <fullName evidence="2">UPF0250 protein HNQ59_003274</fullName>
    </recommendedName>
</protein>
<organism evidence="3 4">
    <name type="scientific">Chitinivorax tropicus</name>
    <dbReference type="NCBI Taxonomy" id="714531"/>
    <lineage>
        <taxon>Bacteria</taxon>
        <taxon>Pseudomonadati</taxon>
        <taxon>Pseudomonadota</taxon>
        <taxon>Betaproteobacteria</taxon>
        <taxon>Chitinivorax</taxon>
    </lineage>
</organism>
<keyword evidence="4" id="KW-1185">Reference proteome</keyword>
<accession>A0A840MUB8</accession>
<dbReference type="AlphaFoldDB" id="A0A840MUB8"/>
<evidence type="ECO:0000313" key="4">
    <source>
        <dbReference type="Proteomes" id="UP000575898"/>
    </source>
</evidence>
<dbReference type="PANTHER" id="PTHR38036">
    <property type="entry name" value="UPF0250 PROTEIN YBED"/>
    <property type="match status" value="1"/>
</dbReference>
<sequence>MSQQQETLIEFPCRFPIKVMGVRTEDFAQIIHDITLQHAPDFTASDLEMRVSKNGNYLSVTVTINAVSKQQLDTLYLAFTGHPAVKVVF</sequence>
<dbReference type="PANTHER" id="PTHR38036:SF1">
    <property type="entry name" value="UPF0250 PROTEIN YBED"/>
    <property type="match status" value="1"/>
</dbReference>
<comment type="similarity">
    <text evidence="1 2">Belongs to the UPF0250 family.</text>
</comment>
<dbReference type="Pfam" id="PF04359">
    <property type="entry name" value="DUF493"/>
    <property type="match status" value="1"/>
</dbReference>
<dbReference type="InterPro" id="IPR027471">
    <property type="entry name" value="YbeD-like_sf"/>
</dbReference>
<dbReference type="RefSeq" id="WP_184041383.1">
    <property type="nucleotide sequence ID" value="NZ_JACHHY010000022.1"/>
</dbReference>
<dbReference type="SUPFAM" id="SSF117991">
    <property type="entry name" value="YbeD/HP0495-like"/>
    <property type="match status" value="1"/>
</dbReference>
<dbReference type="InterPro" id="IPR007454">
    <property type="entry name" value="UPF0250_YbeD-like"/>
</dbReference>
<dbReference type="Gene3D" id="3.30.70.260">
    <property type="match status" value="1"/>
</dbReference>
<reference evidence="3 4" key="1">
    <citation type="submission" date="2020-08" db="EMBL/GenBank/DDBJ databases">
        <title>Genomic Encyclopedia of Type Strains, Phase IV (KMG-IV): sequencing the most valuable type-strain genomes for metagenomic binning, comparative biology and taxonomic classification.</title>
        <authorList>
            <person name="Goeker M."/>
        </authorList>
    </citation>
    <scope>NUCLEOTIDE SEQUENCE [LARGE SCALE GENOMIC DNA]</scope>
    <source>
        <strain evidence="3 4">DSM 27165</strain>
    </source>
</reference>
<proteinExistence type="inferred from homology"/>
<dbReference type="HAMAP" id="MF_00659">
    <property type="entry name" value="UPF0250"/>
    <property type="match status" value="1"/>
</dbReference>
<gene>
    <name evidence="3" type="ORF">HNQ59_003274</name>
</gene>
<comment type="caution">
    <text evidence="3">The sequence shown here is derived from an EMBL/GenBank/DDBJ whole genome shotgun (WGS) entry which is preliminary data.</text>
</comment>
<evidence type="ECO:0000313" key="3">
    <source>
        <dbReference type="EMBL" id="MBB5019966.1"/>
    </source>
</evidence>